<dbReference type="AlphaFoldDB" id="A0A4U3MM26"/>
<feature type="domain" description="RecX second three-helical" evidence="7">
    <location>
        <begin position="226"/>
        <end position="266"/>
    </location>
</feature>
<dbReference type="Pfam" id="PF21981">
    <property type="entry name" value="RecX_HTH3"/>
    <property type="match status" value="1"/>
</dbReference>
<evidence type="ECO:0000256" key="5">
    <source>
        <dbReference type="HAMAP-Rule" id="MF_01114"/>
    </source>
</evidence>
<name>A0A4U3MM26_9ACTN</name>
<protein>
    <recommendedName>
        <fullName evidence="3 5">Regulatory protein RecX</fullName>
    </recommendedName>
</protein>
<dbReference type="OrthoDB" id="5244465at2"/>
<evidence type="ECO:0000259" key="7">
    <source>
        <dbReference type="Pfam" id="PF02631"/>
    </source>
</evidence>
<comment type="function">
    <text evidence="5">Modulates RecA activity.</text>
</comment>
<dbReference type="Pfam" id="PF02631">
    <property type="entry name" value="RecX_HTH2"/>
    <property type="match status" value="1"/>
</dbReference>
<feature type="domain" description="RecX third three-helical" evidence="8">
    <location>
        <begin position="273"/>
        <end position="319"/>
    </location>
</feature>
<proteinExistence type="inferred from homology"/>
<organism evidence="10 11">
    <name type="scientific">Herbidospora galbida</name>
    <dbReference type="NCBI Taxonomy" id="2575442"/>
    <lineage>
        <taxon>Bacteria</taxon>
        <taxon>Bacillati</taxon>
        <taxon>Actinomycetota</taxon>
        <taxon>Actinomycetes</taxon>
        <taxon>Streptosporangiales</taxon>
        <taxon>Streptosporangiaceae</taxon>
        <taxon>Herbidospora</taxon>
    </lineage>
</organism>
<keyword evidence="4 5" id="KW-0963">Cytoplasm</keyword>
<feature type="compositionally biased region" description="Gly residues" evidence="6">
    <location>
        <begin position="134"/>
        <end position="160"/>
    </location>
</feature>
<evidence type="ECO:0000313" key="10">
    <source>
        <dbReference type="EMBL" id="TKK89157.1"/>
    </source>
</evidence>
<evidence type="ECO:0000256" key="2">
    <source>
        <dbReference type="ARBA" id="ARBA00009695"/>
    </source>
</evidence>
<dbReference type="PANTHER" id="PTHR33602:SF1">
    <property type="entry name" value="REGULATORY PROTEIN RECX FAMILY PROTEIN"/>
    <property type="match status" value="1"/>
</dbReference>
<dbReference type="Gene3D" id="1.10.10.10">
    <property type="entry name" value="Winged helix-like DNA-binding domain superfamily/Winged helix DNA-binding domain"/>
    <property type="match status" value="2"/>
</dbReference>
<feature type="region of interest" description="Disordered" evidence="6">
    <location>
        <begin position="1"/>
        <end position="176"/>
    </location>
</feature>
<dbReference type="Pfam" id="PF21982">
    <property type="entry name" value="RecX_HTH1"/>
    <property type="match status" value="1"/>
</dbReference>
<evidence type="ECO:0000256" key="6">
    <source>
        <dbReference type="SAM" id="MobiDB-lite"/>
    </source>
</evidence>
<reference evidence="10 11" key="1">
    <citation type="submission" date="2019-04" db="EMBL/GenBank/DDBJ databases">
        <title>Herbidospora sp. NEAU-GS14.nov., a novel actinomycete isolated from soil.</title>
        <authorList>
            <person name="Han L."/>
        </authorList>
    </citation>
    <scope>NUCLEOTIDE SEQUENCE [LARGE SCALE GENOMIC DNA]</scope>
    <source>
        <strain evidence="10 11">NEAU-GS14</strain>
    </source>
</reference>
<dbReference type="InterPro" id="IPR053924">
    <property type="entry name" value="RecX_HTH_2nd"/>
</dbReference>
<feature type="compositionally biased region" description="Basic and acidic residues" evidence="6">
    <location>
        <begin position="167"/>
        <end position="176"/>
    </location>
</feature>
<dbReference type="InterPro" id="IPR053925">
    <property type="entry name" value="RecX_HTH_3rd"/>
</dbReference>
<feature type="compositionally biased region" description="Basic residues" evidence="6">
    <location>
        <begin position="98"/>
        <end position="114"/>
    </location>
</feature>
<dbReference type="GO" id="GO:0005737">
    <property type="term" value="C:cytoplasm"/>
    <property type="evidence" value="ECO:0007669"/>
    <property type="project" value="UniProtKB-SubCell"/>
</dbReference>
<dbReference type="InterPro" id="IPR036388">
    <property type="entry name" value="WH-like_DNA-bd_sf"/>
</dbReference>
<keyword evidence="11" id="KW-1185">Reference proteome</keyword>
<comment type="caution">
    <text evidence="10">The sequence shown here is derived from an EMBL/GenBank/DDBJ whole genome shotgun (WGS) entry which is preliminary data.</text>
</comment>
<dbReference type="InterPro" id="IPR003783">
    <property type="entry name" value="Regulatory_RecX"/>
</dbReference>
<dbReference type="PANTHER" id="PTHR33602">
    <property type="entry name" value="REGULATORY PROTEIN RECX FAMILY PROTEIN"/>
    <property type="match status" value="1"/>
</dbReference>
<evidence type="ECO:0000259" key="8">
    <source>
        <dbReference type="Pfam" id="PF21981"/>
    </source>
</evidence>
<dbReference type="Proteomes" id="UP000308705">
    <property type="component" value="Unassembled WGS sequence"/>
</dbReference>
<evidence type="ECO:0000256" key="1">
    <source>
        <dbReference type="ARBA" id="ARBA00004496"/>
    </source>
</evidence>
<feature type="compositionally biased region" description="Basic and acidic residues" evidence="6">
    <location>
        <begin position="8"/>
        <end position="18"/>
    </location>
</feature>
<dbReference type="InterPro" id="IPR053926">
    <property type="entry name" value="RecX_HTH_1st"/>
</dbReference>
<dbReference type="HAMAP" id="MF_01114">
    <property type="entry name" value="RecX"/>
    <property type="match status" value="1"/>
</dbReference>
<evidence type="ECO:0000259" key="9">
    <source>
        <dbReference type="Pfam" id="PF21982"/>
    </source>
</evidence>
<accession>A0A4U3MM26</accession>
<gene>
    <name evidence="5" type="primary">recX</name>
    <name evidence="10" type="ORF">FDA94_11400</name>
</gene>
<feature type="domain" description="RecX first three-helical" evidence="9">
    <location>
        <begin position="180"/>
        <end position="218"/>
    </location>
</feature>
<evidence type="ECO:0000256" key="4">
    <source>
        <dbReference type="ARBA" id="ARBA00022490"/>
    </source>
</evidence>
<dbReference type="EMBL" id="SZQA01000008">
    <property type="protein sequence ID" value="TKK89157.1"/>
    <property type="molecule type" value="Genomic_DNA"/>
</dbReference>
<comment type="similarity">
    <text evidence="2 5">Belongs to the RecX family.</text>
</comment>
<dbReference type="GO" id="GO:0006282">
    <property type="term" value="P:regulation of DNA repair"/>
    <property type="evidence" value="ECO:0007669"/>
    <property type="project" value="UniProtKB-UniRule"/>
</dbReference>
<evidence type="ECO:0000256" key="3">
    <source>
        <dbReference type="ARBA" id="ARBA00018111"/>
    </source>
</evidence>
<sequence length="343" mass="36582">MSSDGDEQVDRSSWGDRRGRLRRSPGEETPAEDGPPDEGPQSGDPESGPSGNGPRHADWFPGGGRDGAAGSPDSRAAEGDRPNPLDWGGLPDEEPGRGRRARRSKTGRAGRRASRRDDPTVSDPDVGAPAEGEGIFGTGGRSGGYGASGDGGPGDGGSGGRSKRRGSFSEEHSGDPEARARGICLRLLTLAPRTRAQLAEALLKREIPSEVAERVLERFSEVGLIDDQAFAAMWVSSRHHGRGLARRALAQELRHRGVEEEMVKEAVEQLDPDEEVETARRLVARKLGSTRGADPRARTRKLVGMLARKGYPAGLAFRIVREALEAEGEETSEEAGGDYLDSP</sequence>
<comment type="subcellular location">
    <subcellularLocation>
        <location evidence="1 5">Cytoplasm</location>
    </subcellularLocation>
</comment>
<evidence type="ECO:0000313" key="11">
    <source>
        <dbReference type="Proteomes" id="UP000308705"/>
    </source>
</evidence>